<feature type="transmembrane region" description="Helical" evidence="7">
    <location>
        <begin position="255"/>
        <end position="280"/>
    </location>
</feature>
<dbReference type="GO" id="GO:0035725">
    <property type="term" value="P:sodium ion transmembrane transport"/>
    <property type="evidence" value="ECO:0007669"/>
    <property type="project" value="TreeGrafter"/>
</dbReference>
<dbReference type="PROSITE" id="PS50267">
    <property type="entry name" value="NA_NEUROTRAN_SYMP_3"/>
    <property type="match status" value="1"/>
</dbReference>
<feature type="transmembrane region" description="Helical" evidence="7">
    <location>
        <begin position="84"/>
        <end position="113"/>
    </location>
</feature>
<evidence type="ECO:0000256" key="6">
    <source>
        <dbReference type="RuleBase" id="RU003732"/>
    </source>
</evidence>
<dbReference type="PRINTS" id="PR00176">
    <property type="entry name" value="NANEUSMPORT"/>
</dbReference>
<dbReference type="GO" id="GO:0005886">
    <property type="term" value="C:plasma membrane"/>
    <property type="evidence" value="ECO:0007669"/>
    <property type="project" value="TreeGrafter"/>
</dbReference>
<feature type="transmembrane region" description="Helical" evidence="7">
    <location>
        <begin position="219"/>
        <end position="243"/>
    </location>
</feature>
<dbReference type="NCBIfam" id="NF037979">
    <property type="entry name" value="Na_transp"/>
    <property type="match status" value="1"/>
</dbReference>
<keyword evidence="3 6" id="KW-0812">Transmembrane</keyword>
<feature type="transmembrane region" description="Helical" evidence="7">
    <location>
        <begin position="314"/>
        <end position="338"/>
    </location>
</feature>
<feature type="transmembrane region" description="Helical" evidence="7">
    <location>
        <begin position="459"/>
        <end position="480"/>
    </location>
</feature>
<feature type="transmembrane region" description="Helical" evidence="7">
    <location>
        <begin position="350"/>
        <end position="369"/>
    </location>
</feature>
<dbReference type="SUPFAM" id="SSF161070">
    <property type="entry name" value="SNF-like"/>
    <property type="match status" value="1"/>
</dbReference>
<dbReference type="PANTHER" id="PTHR11616">
    <property type="entry name" value="SODIUM/CHLORIDE DEPENDENT TRANSPORTER"/>
    <property type="match status" value="1"/>
</dbReference>
<feature type="transmembrane region" description="Helical" evidence="7">
    <location>
        <begin position="173"/>
        <end position="199"/>
    </location>
</feature>
<dbReference type="AlphaFoldDB" id="A0A6H1TYM1"/>
<evidence type="ECO:0000256" key="4">
    <source>
        <dbReference type="ARBA" id="ARBA00022989"/>
    </source>
</evidence>
<dbReference type="KEGG" id="oxy:HCG48_14745"/>
<evidence type="ECO:0000313" key="8">
    <source>
        <dbReference type="EMBL" id="QIZ71684.1"/>
    </source>
</evidence>
<proteinExistence type="inferred from homology"/>
<feature type="transmembrane region" description="Helical" evidence="7">
    <location>
        <begin position="389"/>
        <end position="407"/>
    </location>
</feature>
<dbReference type="PANTHER" id="PTHR11616:SF240">
    <property type="entry name" value="BLOATED TUBULES, ISOFORM B-RELATED"/>
    <property type="match status" value="1"/>
</dbReference>
<comment type="similarity">
    <text evidence="6">Belongs to the sodium:neurotransmitter symporter (SNF) (TC 2.A.22) family.</text>
</comment>
<comment type="subcellular location">
    <subcellularLocation>
        <location evidence="1">Membrane</location>
        <topology evidence="1">Multi-pass membrane protein</topology>
    </subcellularLocation>
</comment>
<protein>
    <recommendedName>
        <fullName evidence="6">Transporter</fullName>
    </recommendedName>
</protein>
<feature type="transmembrane region" description="Helical" evidence="7">
    <location>
        <begin position="141"/>
        <end position="161"/>
    </location>
</feature>
<evidence type="ECO:0000256" key="7">
    <source>
        <dbReference type="SAM" id="Phobius"/>
    </source>
</evidence>
<feature type="transmembrane region" description="Helical" evidence="7">
    <location>
        <begin position="42"/>
        <end position="63"/>
    </location>
</feature>
<dbReference type="EMBL" id="CP051167">
    <property type="protein sequence ID" value="QIZ71684.1"/>
    <property type="molecule type" value="Genomic_DNA"/>
</dbReference>
<evidence type="ECO:0000313" key="9">
    <source>
        <dbReference type="Proteomes" id="UP000500857"/>
    </source>
</evidence>
<dbReference type="PROSITE" id="PS00610">
    <property type="entry name" value="NA_NEUROTRAN_SYMP_1"/>
    <property type="match status" value="1"/>
</dbReference>
<dbReference type="InterPro" id="IPR000175">
    <property type="entry name" value="Na/ntran_symport"/>
</dbReference>
<dbReference type="Proteomes" id="UP000500857">
    <property type="component" value="Chromosome"/>
</dbReference>
<organism evidence="8 9">
    <name type="scientific">Oxynema aestuarii AP17</name>
    <dbReference type="NCBI Taxonomy" id="2064643"/>
    <lineage>
        <taxon>Bacteria</taxon>
        <taxon>Bacillati</taxon>
        <taxon>Cyanobacteriota</taxon>
        <taxon>Cyanophyceae</taxon>
        <taxon>Oscillatoriophycideae</taxon>
        <taxon>Oscillatoriales</taxon>
        <taxon>Oscillatoriaceae</taxon>
        <taxon>Oxynema</taxon>
        <taxon>Oxynema aestuarii</taxon>
    </lineage>
</organism>
<keyword evidence="9" id="KW-1185">Reference proteome</keyword>
<evidence type="ECO:0000256" key="5">
    <source>
        <dbReference type="ARBA" id="ARBA00023136"/>
    </source>
</evidence>
<name>A0A6H1TYM1_9CYAN</name>
<dbReference type="InterPro" id="IPR037272">
    <property type="entry name" value="SNS_sf"/>
</dbReference>
<sequence>MTRQRWTNRTTFLLAALGSAVGLGNLWRFPYLAGKYGGGAFLVPYLIALVFVGIPLLIVEFAIGQKMQQGAIGTYTRLNPRFSGLGILALISAFIITSYYAVVMAWSLLYLFASVRVEWSANSQDYFFNRILELSASVNDLGGIDGSIFGALLVIWIAIYFSVWKGTKSVGQVVWYSVPLPVILLLLLFLRAITLPGFLSGWEMYLNPNWTALVNPEVWTAAFSQIFYSLSLAFGVMIAYASYKNDSDDIVKDAWTTALLNSATSLFAGLVVFGVLGYMASQTDTPLVELAASGPGLAFVVFPKALSLIPFPHLFSLLFFLMFLSLGIDSAFSLVEALNAAIVDRHPHISVAKVAFIVCLAGAIAGIIYTTRAGLYFLDIVDHFVTSYNLLFVGIGQSILVGWIYGAEKLRRYINEVSEWKIGKWWNFAVKYAIPTILAMLLATQFSKDVAVPYEGYPAWSLGIGWAIVVVPLLLFVFYLGRDRVAIHS</sequence>
<keyword evidence="6" id="KW-0769">Symport</keyword>
<gene>
    <name evidence="8" type="ORF">HCG48_14745</name>
</gene>
<reference evidence="8 9" key="1">
    <citation type="submission" date="2020-04" db="EMBL/GenBank/DDBJ databases">
        <authorList>
            <person name="Basu S."/>
            <person name="Maruthanayagam V."/>
            <person name="Chakraborty S."/>
            <person name="Pramanik A."/>
            <person name="Mukherjee J."/>
            <person name="Brink B."/>
        </authorList>
    </citation>
    <scope>NUCLEOTIDE SEQUENCE [LARGE SCALE GENOMIC DNA]</scope>
    <source>
        <strain evidence="8 9">AP17</strain>
    </source>
</reference>
<dbReference type="RefSeq" id="WP_168569836.1">
    <property type="nucleotide sequence ID" value="NZ_CP051167.1"/>
</dbReference>
<keyword evidence="2 6" id="KW-0813">Transport</keyword>
<feature type="transmembrane region" description="Helical" evidence="7">
    <location>
        <begin position="428"/>
        <end position="447"/>
    </location>
</feature>
<evidence type="ECO:0000256" key="3">
    <source>
        <dbReference type="ARBA" id="ARBA00022692"/>
    </source>
</evidence>
<keyword evidence="4 7" id="KW-1133">Transmembrane helix</keyword>
<dbReference type="Pfam" id="PF00209">
    <property type="entry name" value="SNF"/>
    <property type="match status" value="2"/>
</dbReference>
<dbReference type="GO" id="GO:0015293">
    <property type="term" value="F:symporter activity"/>
    <property type="evidence" value="ECO:0007669"/>
    <property type="project" value="UniProtKB-KW"/>
</dbReference>
<accession>A0A6H1TYM1</accession>
<evidence type="ECO:0000256" key="1">
    <source>
        <dbReference type="ARBA" id="ARBA00004141"/>
    </source>
</evidence>
<keyword evidence="5 7" id="KW-0472">Membrane</keyword>
<evidence type="ECO:0000256" key="2">
    <source>
        <dbReference type="ARBA" id="ARBA00022448"/>
    </source>
</evidence>